<name>A0A809Y1K1_9BRAD</name>
<proteinExistence type="predicted"/>
<dbReference type="InterPro" id="IPR029071">
    <property type="entry name" value="Ubiquitin-like_domsf"/>
</dbReference>
<evidence type="ECO:0000256" key="1">
    <source>
        <dbReference type="SAM" id="MobiDB-lite"/>
    </source>
</evidence>
<evidence type="ECO:0008006" key="4">
    <source>
        <dbReference type="Google" id="ProtNLM"/>
    </source>
</evidence>
<feature type="compositionally biased region" description="Basic and acidic residues" evidence="1">
    <location>
        <begin position="50"/>
        <end position="63"/>
    </location>
</feature>
<dbReference type="Pfam" id="PF10790">
    <property type="entry name" value="DUF2604"/>
    <property type="match status" value="1"/>
</dbReference>
<protein>
    <recommendedName>
        <fullName evidence="4">Ubiquitin-like domain-containing protein</fullName>
    </recommendedName>
</protein>
<dbReference type="EMBL" id="AP023092">
    <property type="protein sequence ID" value="BCE33639.1"/>
    <property type="molecule type" value="Genomic_DNA"/>
</dbReference>
<accession>A0A809Y1K1</accession>
<gene>
    <name evidence="2" type="ORF">XF2B_74080</name>
    <name evidence="3" type="ORF">XF8B_73560</name>
</gene>
<dbReference type="EMBL" id="AP023097">
    <property type="protein sequence ID" value="BCE77245.1"/>
    <property type="molecule type" value="Genomic_DNA"/>
</dbReference>
<evidence type="ECO:0000313" key="2">
    <source>
        <dbReference type="EMBL" id="BCE33639.1"/>
    </source>
</evidence>
<feature type="compositionally biased region" description="Basic and acidic residues" evidence="1">
    <location>
        <begin position="30"/>
        <end position="41"/>
    </location>
</feature>
<reference evidence="2" key="1">
    <citation type="submission" date="2020-05" db="EMBL/GenBank/DDBJ databases">
        <title>Complete genome sequence of Bradyrhizobium diazoefficiens XF2 isolated from soybean nodule.</title>
        <authorList>
            <person name="Noda R."/>
            <person name="Kakizaki K."/>
            <person name="Minamisawa K."/>
        </authorList>
    </citation>
    <scope>NUCLEOTIDE SEQUENCE</scope>
    <source>
        <strain evidence="2">XF2</strain>
    </source>
</reference>
<dbReference type="InterPro" id="IPR019726">
    <property type="entry name" value="DUF2604"/>
</dbReference>
<feature type="region of interest" description="Disordered" evidence="1">
    <location>
        <begin position="30"/>
        <end position="72"/>
    </location>
</feature>
<organism evidence="2">
    <name type="scientific">Bradyrhizobium diazoefficiens</name>
    <dbReference type="NCBI Taxonomy" id="1355477"/>
    <lineage>
        <taxon>Bacteria</taxon>
        <taxon>Pseudomonadati</taxon>
        <taxon>Pseudomonadota</taxon>
        <taxon>Alphaproteobacteria</taxon>
        <taxon>Hyphomicrobiales</taxon>
        <taxon>Nitrobacteraceae</taxon>
        <taxon>Bradyrhizobium</taxon>
    </lineage>
</organism>
<evidence type="ECO:0000313" key="3">
    <source>
        <dbReference type="EMBL" id="BCE77245.1"/>
    </source>
</evidence>
<reference evidence="3" key="2">
    <citation type="submission" date="2020-05" db="EMBL/GenBank/DDBJ databases">
        <title>Complete genome sequence of Bradyrhizobium diazoefficiens XF8 isolated from soybean nodule.</title>
        <authorList>
            <person name="Noda R."/>
            <person name="Kakizaki K."/>
            <person name="Minamisawa K."/>
        </authorList>
    </citation>
    <scope>NUCLEOTIDE SEQUENCE</scope>
    <source>
        <strain evidence="3">XF8</strain>
    </source>
</reference>
<sequence length="146" mass="16852">MSEHGNKTADELEREAKFLKKEIEGVDEVIRSEEKIKHDLEEREQELEEEARRERERDHDHGHDHRVRITVVVNGQPTVVEAKEDETLAEVRKKALHDTQNVAQPPENWEIKNEAGNLLDPEKRVGEYHFGKETTLFLSLKAGVAG</sequence>
<dbReference type="AlphaFoldDB" id="A0A809Y1K1"/>
<dbReference type="SUPFAM" id="SSF54236">
    <property type="entry name" value="Ubiquitin-like"/>
    <property type="match status" value="1"/>
</dbReference>